<feature type="region of interest" description="Disordered" evidence="2">
    <location>
        <begin position="721"/>
        <end position="785"/>
    </location>
</feature>
<feature type="compositionally biased region" description="Polar residues" evidence="2">
    <location>
        <begin position="1"/>
        <end position="26"/>
    </location>
</feature>
<reference evidence="3" key="1">
    <citation type="submission" date="2022-06" db="EMBL/GenBank/DDBJ databases">
        <authorList>
            <consortium name="SYNGENTA / RWTH Aachen University"/>
        </authorList>
    </citation>
    <scope>NUCLEOTIDE SEQUENCE</scope>
</reference>
<proteinExistence type="predicted"/>
<feature type="region of interest" description="Disordered" evidence="2">
    <location>
        <begin position="146"/>
        <end position="242"/>
    </location>
</feature>
<dbReference type="InterPro" id="IPR051726">
    <property type="entry name" value="Chitin_Synth_Reg"/>
</dbReference>
<keyword evidence="4" id="KW-1185">Reference proteome</keyword>
<comment type="caution">
    <text evidence="3">The sequence shown here is derived from an EMBL/GenBank/DDBJ whole genome shotgun (WGS) entry which is preliminary data.</text>
</comment>
<dbReference type="SMART" id="SM00671">
    <property type="entry name" value="SEL1"/>
    <property type="match status" value="5"/>
</dbReference>
<evidence type="ECO:0000256" key="2">
    <source>
        <dbReference type="SAM" id="MobiDB-lite"/>
    </source>
</evidence>
<organism evidence="3 4">
    <name type="scientific">Phakopsora pachyrhizi</name>
    <name type="common">Asian soybean rust disease fungus</name>
    <dbReference type="NCBI Taxonomy" id="170000"/>
    <lineage>
        <taxon>Eukaryota</taxon>
        <taxon>Fungi</taxon>
        <taxon>Dikarya</taxon>
        <taxon>Basidiomycota</taxon>
        <taxon>Pucciniomycotina</taxon>
        <taxon>Pucciniomycetes</taxon>
        <taxon>Pucciniales</taxon>
        <taxon>Phakopsoraceae</taxon>
        <taxon>Phakopsora</taxon>
    </lineage>
</organism>
<feature type="compositionally biased region" description="Polar residues" evidence="2">
    <location>
        <begin position="729"/>
        <end position="753"/>
    </location>
</feature>
<dbReference type="AlphaFoldDB" id="A0AAV0AMF6"/>
<sequence length="859" mass="95748">MSSPGFPSPNSNQYYQHPQPSNTRNLRLTGPDLAPVPPQLRQSVISNHRSSNQILIHPHHRNPSFHPTQPNSSRPALPPLPPSHYRTQPLPDLTFQSDQSHRPTGANIPVSSDQQHFRQSSSSPYAAPLTVENLQFQSNQFQLQNQGPVNFSAPTPSRARSVGNRSEIRQPQSFGQHPPLPPLSRVPTYQHNHHHPQPQPYQPHPQPRPHPHPHPHPQPQVHLSQSPQLPPLPTSPNFRGSISRADDVHQAFQSLSVSPNSAASGSNFPTASNLKPISLPVIDLDYLKQSYKTHFQLSPNPQQQIKWASKVIKFIERSQAEPLPENSSTLSASDPNHPTRISEPLLVQYTDIALRTILKFASNHDPSSVSFKDQKCMIPESIYLRGDLSSTGAFPTYQPKDLKAAFRDFETAAQLGYHLAWFRIGREYEVCEDWDRALGAYEHGENLGECACTYRLGMCYLLGQVNLQVDLRRAVGHLKAAAHLADEITPQPAYIYGMLLAEDFDALPMIPNEILKPNLTEARQMIEKSAYLGFAAAQYKLGWCYEYSQLNCPYDPLLSVEYYSLASKQGESEADMALSKWFLCGAEGYFRPNENLAFTFSEKAAKKGLGSAMFAIGYYLEVGIGVEKNGKKALEWYKKALEETGNEDARERLLKLSEGGEMLSRGEHEVHLNQKLVRKHTLAAQKSPMNGLGGITGLRRKETMRKVEEARRVAEMGVMATNELEGRLSRNSSHSQIDRASTPTLSQQAQMSSPERLKPNRSPKRLMHQKSQPHLKANQDGSSLTNLRDSGIVVAGYQLSDSGPVPPPQSIIVDNKHQNQQQAPGVGGEQRVEKVQFNSFADMGIQTAKAKKSEDCIIA</sequence>
<dbReference type="InterPro" id="IPR011990">
    <property type="entry name" value="TPR-like_helical_dom_sf"/>
</dbReference>
<accession>A0AAV0AMF6</accession>
<evidence type="ECO:0000256" key="1">
    <source>
        <dbReference type="ARBA" id="ARBA00022737"/>
    </source>
</evidence>
<feature type="compositionally biased region" description="Pro residues" evidence="2">
    <location>
        <begin position="197"/>
        <end position="206"/>
    </location>
</feature>
<feature type="region of interest" description="Disordered" evidence="2">
    <location>
        <begin position="1"/>
        <end position="42"/>
    </location>
</feature>
<name>A0AAV0AMF6_PHAPC</name>
<dbReference type="PANTHER" id="PTHR46430:SF2">
    <property type="entry name" value="CHITIN SYNTHASE REGULATORY FACTOR 4"/>
    <property type="match status" value="1"/>
</dbReference>
<feature type="compositionally biased region" description="Basic residues" evidence="2">
    <location>
        <begin position="759"/>
        <end position="773"/>
    </location>
</feature>
<dbReference type="EMBL" id="CALTRL010000733">
    <property type="protein sequence ID" value="CAH7669432.1"/>
    <property type="molecule type" value="Genomic_DNA"/>
</dbReference>
<dbReference type="InterPro" id="IPR006597">
    <property type="entry name" value="Sel1-like"/>
</dbReference>
<gene>
    <name evidence="3" type="ORF">PPACK8108_LOCUS4054</name>
</gene>
<evidence type="ECO:0000313" key="4">
    <source>
        <dbReference type="Proteomes" id="UP001153365"/>
    </source>
</evidence>
<dbReference type="Gene3D" id="1.25.40.10">
    <property type="entry name" value="Tetratricopeptide repeat domain"/>
    <property type="match status" value="1"/>
</dbReference>
<dbReference type="SUPFAM" id="SSF81901">
    <property type="entry name" value="HCP-like"/>
    <property type="match status" value="1"/>
</dbReference>
<feature type="region of interest" description="Disordered" evidence="2">
    <location>
        <begin position="57"/>
        <end position="124"/>
    </location>
</feature>
<dbReference type="Proteomes" id="UP001153365">
    <property type="component" value="Unassembled WGS sequence"/>
</dbReference>
<dbReference type="Pfam" id="PF08238">
    <property type="entry name" value="Sel1"/>
    <property type="match status" value="4"/>
</dbReference>
<feature type="compositionally biased region" description="Polar residues" evidence="2">
    <location>
        <begin position="109"/>
        <end position="124"/>
    </location>
</feature>
<dbReference type="PANTHER" id="PTHR46430">
    <property type="entry name" value="PROTEIN SKT5-RELATED"/>
    <property type="match status" value="1"/>
</dbReference>
<protein>
    <submittedName>
        <fullName evidence="3">Expressed protein</fullName>
    </submittedName>
</protein>
<evidence type="ECO:0000313" key="3">
    <source>
        <dbReference type="EMBL" id="CAH7669432.1"/>
    </source>
</evidence>
<keyword evidence="1" id="KW-0677">Repeat</keyword>